<protein>
    <submittedName>
        <fullName evidence="3">Sugar phosphate isomerase/epimerase</fullName>
    </submittedName>
</protein>
<dbReference type="InterPro" id="IPR050417">
    <property type="entry name" value="Sugar_Epim/Isomerase"/>
</dbReference>
<dbReference type="InterPro" id="IPR036237">
    <property type="entry name" value="Xyl_isomerase-like_sf"/>
</dbReference>
<evidence type="ECO:0000256" key="1">
    <source>
        <dbReference type="ARBA" id="ARBA00023235"/>
    </source>
</evidence>
<dbReference type="Gene3D" id="3.20.20.150">
    <property type="entry name" value="Divalent-metal-dependent TIM barrel enzymes"/>
    <property type="match status" value="1"/>
</dbReference>
<evidence type="ECO:0000259" key="2">
    <source>
        <dbReference type="Pfam" id="PF01261"/>
    </source>
</evidence>
<dbReference type="AlphaFoldDB" id="A0A344TN56"/>
<keyword evidence="4" id="KW-1185">Reference proteome</keyword>
<dbReference type="KEGG" id="run:DR864_21150"/>
<dbReference type="SUPFAM" id="SSF51658">
    <property type="entry name" value="Xylose isomerase-like"/>
    <property type="match status" value="1"/>
</dbReference>
<dbReference type="EMBL" id="CP030850">
    <property type="protein sequence ID" value="AXE20077.1"/>
    <property type="molecule type" value="Genomic_DNA"/>
</dbReference>
<evidence type="ECO:0000313" key="4">
    <source>
        <dbReference type="Proteomes" id="UP000251993"/>
    </source>
</evidence>
<dbReference type="RefSeq" id="WP_114068843.1">
    <property type="nucleotide sequence ID" value="NZ_CP030850.1"/>
</dbReference>
<dbReference type="Proteomes" id="UP000251993">
    <property type="component" value="Chromosome"/>
</dbReference>
<dbReference type="GO" id="GO:0016853">
    <property type="term" value="F:isomerase activity"/>
    <property type="evidence" value="ECO:0007669"/>
    <property type="project" value="UniProtKB-KW"/>
</dbReference>
<dbReference type="PANTHER" id="PTHR43489:SF7">
    <property type="entry name" value="3-DEHYDRO-D-GULOSIDE 4-EPIMERASE-RELATED"/>
    <property type="match status" value="1"/>
</dbReference>
<evidence type="ECO:0000313" key="3">
    <source>
        <dbReference type="EMBL" id="AXE20077.1"/>
    </source>
</evidence>
<accession>A0A344TN56</accession>
<dbReference type="PANTHER" id="PTHR43489">
    <property type="entry name" value="ISOMERASE"/>
    <property type="match status" value="1"/>
</dbReference>
<keyword evidence="1 3" id="KW-0413">Isomerase</keyword>
<name>A0A344TN56_9BACT</name>
<organism evidence="3 4">
    <name type="scientific">Runella rosea</name>
    <dbReference type="NCBI Taxonomy" id="2259595"/>
    <lineage>
        <taxon>Bacteria</taxon>
        <taxon>Pseudomonadati</taxon>
        <taxon>Bacteroidota</taxon>
        <taxon>Cytophagia</taxon>
        <taxon>Cytophagales</taxon>
        <taxon>Spirosomataceae</taxon>
        <taxon>Runella</taxon>
    </lineage>
</organism>
<proteinExistence type="predicted"/>
<dbReference type="InterPro" id="IPR013022">
    <property type="entry name" value="Xyl_isomerase-like_TIM-brl"/>
</dbReference>
<gene>
    <name evidence="3" type="ORF">DR864_21150</name>
</gene>
<reference evidence="3 4" key="1">
    <citation type="submission" date="2018-07" db="EMBL/GenBank/DDBJ databases">
        <title>Genome sequencing of Runella.</title>
        <authorList>
            <person name="Baek M.-G."/>
            <person name="Yi H."/>
        </authorList>
    </citation>
    <scope>NUCLEOTIDE SEQUENCE [LARGE SCALE GENOMIC DNA]</scope>
    <source>
        <strain evidence="3 4">HYN0085</strain>
    </source>
</reference>
<dbReference type="Pfam" id="PF01261">
    <property type="entry name" value="AP_endonuc_2"/>
    <property type="match status" value="1"/>
</dbReference>
<sequence>MNRREFIGTTLAGSAAFTLQAKPPVAAGAPQIYVFSKMFQWIEGYDQLAETIAGLGFNGIDLTVRPGGHVLPERVEEDLPKAVAAFKKHNLVAPLMVTTILDADAQSERILKTAQSLGIKHYRMGWYPYNMKQDIAAQSAAFGQRMKAVAALNEKYGMVGHYQNHSGNYHGAPIWDVYEQLKTIKSNAIGCQYDINHATAEAGGSWETGFRLIAPHVKSIAIKDFFWTKKNDKWGKQGCPLGEGVVNWPKYMELLKQYNIQLPITMHYEYPLGGAENGAKKLSISSQELLTAMKKDLVLFKQWWAEAKL</sequence>
<dbReference type="OrthoDB" id="2561798at2"/>
<feature type="domain" description="Xylose isomerase-like TIM barrel" evidence="2">
    <location>
        <begin position="52"/>
        <end position="276"/>
    </location>
</feature>